<dbReference type="SUPFAM" id="SSF81296">
    <property type="entry name" value="E set domains"/>
    <property type="match status" value="1"/>
</dbReference>
<dbReference type="PROSITE" id="PS51257">
    <property type="entry name" value="PROKAR_LIPOPROTEIN"/>
    <property type="match status" value="1"/>
</dbReference>
<dbReference type="Gene3D" id="2.60.40.10">
    <property type="entry name" value="Immunoglobulins"/>
    <property type="match status" value="2"/>
</dbReference>
<protein>
    <submittedName>
        <fullName evidence="2">Glycan-binding surface protein</fullName>
    </submittedName>
</protein>
<feature type="domain" description="Surface glycan-binding protein B xyloglucan binding" evidence="1">
    <location>
        <begin position="273"/>
        <end position="422"/>
    </location>
</feature>
<evidence type="ECO:0000313" key="3">
    <source>
        <dbReference type="Proteomes" id="UP001214530"/>
    </source>
</evidence>
<evidence type="ECO:0000313" key="2">
    <source>
        <dbReference type="EMBL" id="WEK17773.1"/>
    </source>
</evidence>
<reference evidence="2" key="1">
    <citation type="submission" date="2023-03" db="EMBL/GenBank/DDBJ databases">
        <title>Andean soil-derived lignocellulolytic bacterial consortium as a source of novel taxa and putative plastic-active enzymes.</title>
        <authorList>
            <person name="Diaz-Garcia L."/>
            <person name="Chuvochina M."/>
            <person name="Feuerriegel G."/>
            <person name="Bunk B."/>
            <person name="Sproer C."/>
            <person name="Streit W.R."/>
            <person name="Rodriguez L.M."/>
            <person name="Overmann J."/>
            <person name="Jimenez D.J."/>
        </authorList>
    </citation>
    <scope>NUCLEOTIDE SEQUENCE</scope>
    <source>
        <strain evidence="2">MAG 3858</strain>
    </source>
</reference>
<proteinExistence type="predicted"/>
<dbReference type="InterPro" id="IPR013783">
    <property type="entry name" value="Ig-like_fold"/>
</dbReference>
<dbReference type="InterPro" id="IPR040475">
    <property type="entry name" value="SGBP_B_XBD"/>
</dbReference>
<dbReference type="AlphaFoldDB" id="A0AAJ5W617"/>
<evidence type="ECO:0000259" key="1">
    <source>
        <dbReference type="Pfam" id="PF18329"/>
    </source>
</evidence>
<dbReference type="Proteomes" id="UP001214530">
    <property type="component" value="Chromosome"/>
</dbReference>
<accession>A0AAJ5W617</accession>
<dbReference type="InterPro" id="IPR014756">
    <property type="entry name" value="Ig_E-set"/>
</dbReference>
<organism evidence="2 3">
    <name type="scientific">Candidatus Pedobacter colombiensis</name>
    <dbReference type="NCBI Taxonomy" id="3121371"/>
    <lineage>
        <taxon>Bacteria</taxon>
        <taxon>Pseudomonadati</taxon>
        <taxon>Bacteroidota</taxon>
        <taxon>Sphingobacteriia</taxon>
        <taxon>Sphingobacteriales</taxon>
        <taxon>Sphingobacteriaceae</taxon>
        <taxon>Pedobacter</taxon>
    </lineage>
</organism>
<sequence length="424" mass="46417">MKKSATIFYMSFIFLSCLGLSSCKKDNSKTIQINSVWSNEINVESKQIHAAYFNSWIRLHGEGLTGLQKIYFNGTDIPFNPNYVTDNDILVKVPGIATGVAVQDQQQLNTVRILTLNGEAIYHDFIFKDPNKIPSVASVSNTMPYPGEVIEVSGGNLDNVTKVYFPGNIEAEIKSVTSKIVKVGVPNNVDRNLSGAMKVVADGDEFLSPPYMFYQKGIFLKTFTEDVMSVNGSANIKIYSTPSSISTITNLSINPDVILAIPEVSKNVAVSSAWTGYFKYNPSAALQKIINDPSSGITGSSSLQNLAFQFDLYMNQSWSSGYISFCINKNAGATTAAYRYNIYSSATTASFDFNGGWKTITVPFGNFKSLALGSLADYIGVITSNNYEALIGFSNYNPENDGHTAKALSNFQMFIANVRIVRTK</sequence>
<dbReference type="Pfam" id="PF18329">
    <property type="entry name" value="SGBP_B_XBD"/>
    <property type="match status" value="1"/>
</dbReference>
<dbReference type="GO" id="GO:0030247">
    <property type="term" value="F:polysaccharide binding"/>
    <property type="evidence" value="ECO:0007669"/>
    <property type="project" value="InterPro"/>
</dbReference>
<name>A0AAJ5W617_9SPHI</name>
<gene>
    <name evidence="2" type="ORF">P0Y49_13295</name>
</gene>
<dbReference type="EMBL" id="CP119313">
    <property type="protein sequence ID" value="WEK17773.1"/>
    <property type="molecule type" value="Genomic_DNA"/>
</dbReference>